<keyword evidence="4" id="KW-1185">Reference proteome</keyword>
<proteinExistence type="predicted"/>
<dbReference type="EMBL" id="CAXDID020000186">
    <property type="protein sequence ID" value="CAL6051002.1"/>
    <property type="molecule type" value="Genomic_DNA"/>
</dbReference>
<feature type="coiled-coil region" evidence="1">
    <location>
        <begin position="295"/>
        <end position="329"/>
    </location>
</feature>
<dbReference type="Proteomes" id="UP001642409">
    <property type="component" value="Unassembled WGS sequence"/>
</dbReference>
<comment type="caution">
    <text evidence="2">The sequence shown here is derived from an EMBL/GenBank/DDBJ whole genome shotgun (WGS) entry which is preliminary data.</text>
</comment>
<dbReference type="EMBL" id="CATOUU010000764">
    <property type="protein sequence ID" value="CAI9946757.1"/>
    <property type="molecule type" value="Genomic_DNA"/>
</dbReference>
<reference evidence="2" key="1">
    <citation type="submission" date="2023-06" db="EMBL/GenBank/DDBJ databases">
        <authorList>
            <person name="Kurt Z."/>
        </authorList>
    </citation>
    <scope>NUCLEOTIDE SEQUENCE</scope>
</reference>
<evidence type="ECO:0000313" key="4">
    <source>
        <dbReference type="Proteomes" id="UP001642409"/>
    </source>
</evidence>
<organism evidence="2">
    <name type="scientific">Hexamita inflata</name>
    <dbReference type="NCBI Taxonomy" id="28002"/>
    <lineage>
        <taxon>Eukaryota</taxon>
        <taxon>Metamonada</taxon>
        <taxon>Diplomonadida</taxon>
        <taxon>Hexamitidae</taxon>
        <taxon>Hexamitinae</taxon>
        <taxon>Hexamita</taxon>
    </lineage>
</organism>
<evidence type="ECO:0000313" key="2">
    <source>
        <dbReference type="EMBL" id="CAI9946757.1"/>
    </source>
</evidence>
<dbReference type="AlphaFoldDB" id="A0AA86Q636"/>
<protein>
    <submittedName>
        <fullName evidence="3">Hypothetical_protein</fullName>
    </submittedName>
</protein>
<evidence type="ECO:0000313" key="3">
    <source>
        <dbReference type="EMBL" id="CAL6051002.1"/>
    </source>
</evidence>
<accession>A0AA86Q636</accession>
<keyword evidence="1" id="KW-0175">Coiled coil</keyword>
<sequence>MDQYSIQTKQELGFMIENCEECINTISTLRKIDWVRNCFYKILLRDITTLNLKLISTKSEFDVLNGKLYEFMQDLQAFNSKLVEISQKIIEGKKQVTDEIIILNYGVMIDYLQAIQGSIQVIRNILASQNKKSQLIQAPAIQSLQLSQSQLNTQFSSNQASPQVLDLQNQPQLNASVRSRSNSFNTQVQEPVQKGLHLPEEPIQNFIGSEIQIQKESRKITVKSSKMQTTPTLQKDLQTKAAYSNAIQQVNNSGANPDFKIKINSSQKQLIKSPEKQPEEIPKSQLEPEQLASKVLQLEQDVKNLQLQLSLEKEARKDLQMQINQLKHNLAVE</sequence>
<evidence type="ECO:0000256" key="1">
    <source>
        <dbReference type="SAM" id="Coils"/>
    </source>
</evidence>
<name>A0AA86Q636_9EUKA</name>
<gene>
    <name evidence="2" type="ORF">HINF_LOCUS34402</name>
    <name evidence="3" type="ORF">HINF_LOCUS44161</name>
</gene>
<reference evidence="3 4" key="2">
    <citation type="submission" date="2024-07" db="EMBL/GenBank/DDBJ databases">
        <authorList>
            <person name="Akdeniz Z."/>
        </authorList>
    </citation>
    <scope>NUCLEOTIDE SEQUENCE [LARGE SCALE GENOMIC DNA]</scope>
</reference>